<dbReference type="Proteomes" id="UP000824469">
    <property type="component" value="Unassembled WGS sequence"/>
</dbReference>
<evidence type="ECO:0000313" key="2">
    <source>
        <dbReference type="EMBL" id="KAH9300815.1"/>
    </source>
</evidence>
<dbReference type="AlphaFoldDB" id="A0AA38CI19"/>
<gene>
    <name evidence="2" type="ORF">KI387_012398</name>
</gene>
<dbReference type="PANTHER" id="PTHR33600">
    <property type="entry name" value="PLASTID DIVISION PROTEIN PDV2"/>
    <property type="match status" value="1"/>
</dbReference>
<accession>A0AA38CI19</accession>
<dbReference type="InterPro" id="IPR038939">
    <property type="entry name" value="PDV1/PDV2"/>
</dbReference>
<feature type="non-terminal residue" evidence="2">
    <location>
        <position position="142"/>
    </location>
</feature>
<feature type="compositionally biased region" description="Polar residues" evidence="1">
    <location>
        <begin position="127"/>
        <end position="142"/>
    </location>
</feature>
<feature type="compositionally biased region" description="Basic and acidic residues" evidence="1">
    <location>
        <begin position="117"/>
        <end position="126"/>
    </location>
</feature>
<name>A0AA38CI19_TAXCH</name>
<comment type="caution">
    <text evidence="2">The sequence shown here is derived from an EMBL/GenBank/DDBJ whole genome shotgun (WGS) entry which is preliminary data.</text>
</comment>
<dbReference type="PANTHER" id="PTHR33600:SF5">
    <property type="entry name" value="PLASTID DIVISION PROTEIN PDV1"/>
    <property type="match status" value="1"/>
</dbReference>
<evidence type="ECO:0000256" key="1">
    <source>
        <dbReference type="SAM" id="MobiDB-lite"/>
    </source>
</evidence>
<keyword evidence="3" id="KW-1185">Reference proteome</keyword>
<reference evidence="2 3" key="1">
    <citation type="journal article" date="2021" name="Nat. Plants">
        <title>The Taxus genome provides insights into paclitaxel biosynthesis.</title>
        <authorList>
            <person name="Xiong X."/>
            <person name="Gou J."/>
            <person name="Liao Q."/>
            <person name="Li Y."/>
            <person name="Zhou Q."/>
            <person name="Bi G."/>
            <person name="Li C."/>
            <person name="Du R."/>
            <person name="Wang X."/>
            <person name="Sun T."/>
            <person name="Guo L."/>
            <person name="Liang H."/>
            <person name="Lu P."/>
            <person name="Wu Y."/>
            <person name="Zhang Z."/>
            <person name="Ro D.K."/>
            <person name="Shang Y."/>
            <person name="Huang S."/>
            <person name="Yan J."/>
        </authorList>
    </citation>
    <scope>NUCLEOTIDE SEQUENCE [LARGE SCALE GENOMIC DNA]</scope>
    <source>
        <strain evidence="2">Ta-2019</strain>
    </source>
</reference>
<dbReference type="GO" id="GO:0010020">
    <property type="term" value="P:chloroplast fission"/>
    <property type="evidence" value="ECO:0007669"/>
    <property type="project" value="InterPro"/>
</dbReference>
<feature type="region of interest" description="Disordered" evidence="1">
    <location>
        <begin position="117"/>
        <end position="142"/>
    </location>
</feature>
<proteinExistence type="predicted"/>
<organism evidence="2 3">
    <name type="scientific">Taxus chinensis</name>
    <name type="common">Chinese yew</name>
    <name type="synonym">Taxus wallichiana var. chinensis</name>
    <dbReference type="NCBI Taxonomy" id="29808"/>
    <lineage>
        <taxon>Eukaryota</taxon>
        <taxon>Viridiplantae</taxon>
        <taxon>Streptophyta</taxon>
        <taxon>Embryophyta</taxon>
        <taxon>Tracheophyta</taxon>
        <taxon>Spermatophyta</taxon>
        <taxon>Pinopsida</taxon>
        <taxon>Pinidae</taxon>
        <taxon>Conifers II</taxon>
        <taxon>Cupressales</taxon>
        <taxon>Taxaceae</taxon>
        <taxon>Taxus</taxon>
    </lineage>
</organism>
<protein>
    <submittedName>
        <fullName evidence="2">Uncharacterized protein</fullName>
    </submittedName>
</protein>
<dbReference type="OMA" id="HEKKWHA"/>
<sequence length="142" mass="16235">MHLEESRLMLLKRLKEHRGRDLIVIKETLDFASDGDEVEDTHFNSNDIKYESNEKKCNDTTNHEKKWHAGGLAYFLDIVVQFVKNLDNLHAMSGTVAKVALVAMGMLVIFQLQQTSERRSKEEEHGSNNGKPHQSQTNVEAE</sequence>
<evidence type="ECO:0000313" key="3">
    <source>
        <dbReference type="Proteomes" id="UP000824469"/>
    </source>
</evidence>
<dbReference type="EMBL" id="JAHRHJ020000009">
    <property type="protein sequence ID" value="KAH9300815.1"/>
    <property type="molecule type" value="Genomic_DNA"/>
</dbReference>